<dbReference type="InterPro" id="IPR017868">
    <property type="entry name" value="Filamin/ABP280_repeat-like"/>
</dbReference>
<name>L1JDP7_GUITC</name>
<reference evidence="8" key="2">
    <citation type="submission" date="2012-11" db="EMBL/GenBank/DDBJ databases">
        <authorList>
            <person name="Kuo A."/>
            <person name="Curtis B.A."/>
            <person name="Tanifuji G."/>
            <person name="Burki F."/>
            <person name="Gruber A."/>
            <person name="Irimia M."/>
            <person name="Maruyama S."/>
            <person name="Arias M.C."/>
            <person name="Ball S.G."/>
            <person name="Gile G.H."/>
            <person name="Hirakawa Y."/>
            <person name="Hopkins J.F."/>
            <person name="Rensing S.A."/>
            <person name="Schmutz J."/>
            <person name="Symeonidi A."/>
            <person name="Elias M."/>
            <person name="Eveleigh R.J."/>
            <person name="Herman E.K."/>
            <person name="Klute M.J."/>
            <person name="Nakayama T."/>
            <person name="Obornik M."/>
            <person name="Reyes-Prieto A."/>
            <person name="Armbrust E.V."/>
            <person name="Aves S.J."/>
            <person name="Beiko R.G."/>
            <person name="Coutinho P."/>
            <person name="Dacks J.B."/>
            <person name="Durnford D.G."/>
            <person name="Fast N.M."/>
            <person name="Green B.R."/>
            <person name="Grisdale C."/>
            <person name="Hempe F."/>
            <person name="Henrissat B."/>
            <person name="Hoppner M.P."/>
            <person name="Ishida K.-I."/>
            <person name="Kim E."/>
            <person name="Koreny L."/>
            <person name="Kroth P.G."/>
            <person name="Liu Y."/>
            <person name="Malik S.-B."/>
            <person name="Maier U.G."/>
            <person name="McRose D."/>
            <person name="Mock T."/>
            <person name="Neilson J.A."/>
            <person name="Onodera N.T."/>
            <person name="Poole A.M."/>
            <person name="Pritham E.J."/>
            <person name="Richards T.A."/>
            <person name="Rocap G."/>
            <person name="Roy S.W."/>
            <person name="Sarai C."/>
            <person name="Schaack S."/>
            <person name="Shirato S."/>
            <person name="Slamovits C.H."/>
            <person name="Spencer D.F."/>
            <person name="Suzuki S."/>
            <person name="Worden A.Z."/>
            <person name="Zauner S."/>
            <person name="Barry K."/>
            <person name="Bell C."/>
            <person name="Bharti A.K."/>
            <person name="Crow J.A."/>
            <person name="Grimwood J."/>
            <person name="Kramer R."/>
            <person name="Lindquist E."/>
            <person name="Lucas S."/>
            <person name="Salamov A."/>
            <person name="McFadden G.I."/>
            <person name="Lane C.E."/>
            <person name="Keeling P.J."/>
            <person name="Gray M.W."/>
            <person name="Grigoriev I.V."/>
            <person name="Archibald J.M."/>
        </authorList>
    </citation>
    <scope>NUCLEOTIDE SEQUENCE</scope>
    <source>
        <strain evidence="8">CCMP2712</strain>
    </source>
</reference>
<dbReference type="InterPro" id="IPR015915">
    <property type="entry name" value="Kelch-typ_b-propeller"/>
</dbReference>
<keyword evidence="2" id="KW-0677">Repeat</keyword>
<organism evidence="6">
    <name type="scientific">Guillardia theta (strain CCMP2712)</name>
    <name type="common">Cryptophyte</name>
    <dbReference type="NCBI Taxonomy" id="905079"/>
    <lineage>
        <taxon>Eukaryota</taxon>
        <taxon>Cryptophyceae</taxon>
        <taxon>Pyrenomonadales</taxon>
        <taxon>Geminigeraceae</taxon>
        <taxon>Guillardia</taxon>
    </lineage>
</organism>
<dbReference type="SUPFAM" id="SSF81296">
    <property type="entry name" value="E set domains"/>
    <property type="match status" value="2"/>
</dbReference>
<evidence type="ECO:0000256" key="5">
    <source>
        <dbReference type="SAM" id="Phobius"/>
    </source>
</evidence>
<evidence type="ECO:0000256" key="1">
    <source>
        <dbReference type="ARBA" id="ARBA00022441"/>
    </source>
</evidence>
<dbReference type="PROSITE" id="PS50194">
    <property type="entry name" value="FILAMIN_REPEAT"/>
    <property type="match status" value="2"/>
</dbReference>
<dbReference type="SMART" id="SM00557">
    <property type="entry name" value="IG_FLMN"/>
    <property type="match status" value="1"/>
</dbReference>
<dbReference type="SUPFAM" id="SSF49899">
    <property type="entry name" value="Concanavalin A-like lectins/glucanases"/>
    <property type="match status" value="1"/>
</dbReference>
<dbReference type="HOGENOM" id="CLU_225679_0_0_1"/>
<reference evidence="7" key="3">
    <citation type="submission" date="2016-03" db="UniProtKB">
        <authorList>
            <consortium name="EnsemblProtists"/>
        </authorList>
    </citation>
    <scope>IDENTIFICATION</scope>
</reference>
<dbReference type="InterPro" id="IPR001298">
    <property type="entry name" value="Filamin/ABP280_rpt"/>
</dbReference>
<dbReference type="InterPro" id="IPR013783">
    <property type="entry name" value="Ig-like_fold"/>
</dbReference>
<accession>L1JDP7</accession>
<dbReference type="PANTHER" id="PTHR46093:SF18">
    <property type="entry name" value="FIBRONECTIN TYPE-III DOMAIN-CONTAINING PROTEIN"/>
    <property type="match status" value="1"/>
</dbReference>
<dbReference type="InterPro" id="IPR014756">
    <property type="entry name" value="Ig_E-set"/>
</dbReference>
<feature type="repeat" description="Filamin" evidence="3">
    <location>
        <begin position="2575"/>
        <end position="2685"/>
    </location>
</feature>
<keyword evidence="8" id="KW-1185">Reference proteome</keyword>
<dbReference type="Gene3D" id="2.60.40.10">
    <property type="entry name" value="Immunoglobulins"/>
    <property type="match status" value="2"/>
</dbReference>
<dbReference type="PANTHER" id="PTHR46093">
    <property type="entry name" value="ACYL-COA-BINDING DOMAIN-CONTAINING PROTEIN 5"/>
    <property type="match status" value="1"/>
</dbReference>
<evidence type="ECO:0000313" key="8">
    <source>
        <dbReference type="Proteomes" id="UP000011087"/>
    </source>
</evidence>
<keyword evidence="1" id="KW-0880">Kelch repeat</keyword>
<evidence type="ECO:0000313" key="7">
    <source>
        <dbReference type="EnsemblProtists" id="EKX46234"/>
    </source>
</evidence>
<dbReference type="EMBL" id="JH992995">
    <property type="protein sequence ID" value="EKX46234.1"/>
    <property type="molecule type" value="Genomic_DNA"/>
</dbReference>
<evidence type="ECO:0000256" key="2">
    <source>
        <dbReference type="ARBA" id="ARBA00022737"/>
    </source>
</evidence>
<dbReference type="SUPFAM" id="SSF117281">
    <property type="entry name" value="Kelch motif"/>
    <property type="match status" value="4"/>
</dbReference>
<dbReference type="Pfam" id="PF00630">
    <property type="entry name" value="Filamin"/>
    <property type="match status" value="1"/>
</dbReference>
<dbReference type="EnsemblProtists" id="EKX46234">
    <property type="protein sequence ID" value="EKX46234"/>
    <property type="gene ID" value="GUITHDRAFT_138345"/>
</dbReference>
<dbReference type="Proteomes" id="UP000011087">
    <property type="component" value="Unassembled WGS sequence"/>
</dbReference>
<feature type="transmembrane region" description="Helical" evidence="5">
    <location>
        <begin position="2888"/>
        <end position="2910"/>
    </location>
</feature>
<evidence type="ECO:0000256" key="4">
    <source>
        <dbReference type="SAM" id="MobiDB-lite"/>
    </source>
</evidence>
<dbReference type="KEGG" id="gtt:GUITHDRAFT_138345"/>
<keyword evidence="5" id="KW-0472">Membrane</keyword>
<dbReference type="InterPro" id="IPR013320">
    <property type="entry name" value="ConA-like_dom_sf"/>
</dbReference>
<reference evidence="6 8" key="1">
    <citation type="journal article" date="2012" name="Nature">
        <title>Algal genomes reveal evolutionary mosaicism and the fate of nucleomorphs.</title>
        <authorList>
            <consortium name="DOE Joint Genome Institute"/>
            <person name="Curtis B.A."/>
            <person name="Tanifuji G."/>
            <person name="Burki F."/>
            <person name="Gruber A."/>
            <person name="Irimia M."/>
            <person name="Maruyama S."/>
            <person name="Arias M.C."/>
            <person name="Ball S.G."/>
            <person name="Gile G.H."/>
            <person name="Hirakawa Y."/>
            <person name="Hopkins J.F."/>
            <person name="Kuo A."/>
            <person name="Rensing S.A."/>
            <person name="Schmutz J."/>
            <person name="Symeonidi A."/>
            <person name="Elias M."/>
            <person name="Eveleigh R.J."/>
            <person name="Herman E.K."/>
            <person name="Klute M.J."/>
            <person name="Nakayama T."/>
            <person name="Obornik M."/>
            <person name="Reyes-Prieto A."/>
            <person name="Armbrust E.V."/>
            <person name="Aves S.J."/>
            <person name="Beiko R.G."/>
            <person name="Coutinho P."/>
            <person name="Dacks J.B."/>
            <person name="Durnford D.G."/>
            <person name="Fast N.M."/>
            <person name="Green B.R."/>
            <person name="Grisdale C.J."/>
            <person name="Hempel F."/>
            <person name="Henrissat B."/>
            <person name="Hoppner M.P."/>
            <person name="Ishida K."/>
            <person name="Kim E."/>
            <person name="Koreny L."/>
            <person name="Kroth P.G."/>
            <person name="Liu Y."/>
            <person name="Malik S.B."/>
            <person name="Maier U.G."/>
            <person name="McRose D."/>
            <person name="Mock T."/>
            <person name="Neilson J.A."/>
            <person name="Onodera N.T."/>
            <person name="Poole A.M."/>
            <person name="Pritham E.J."/>
            <person name="Richards T.A."/>
            <person name="Rocap G."/>
            <person name="Roy S.W."/>
            <person name="Sarai C."/>
            <person name="Schaack S."/>
            <person name="Shirato S."/>
            <person name="Slamovits C.H."/>
            <person name="Spencer D.F."/>
            <person name="Suzuki S."/>
            <person name="Worden A.Z."/>
            <person name="Zauner S."/>
            <person name="Barry K."/>
            <person name="Bell C."/>
            <person name="Bharti A.K."/>
            <person name="Crow J.A."/>
            <person name="Grimwood J."/>
            <person name="Kramer R."/>
            <person name="Lindquist E."/>
            <person name="Lucas S."/>
            <person name="Salamov A."/>
            <person name="McFadden G.I."/>
            <person name="Lane C.E."/>
            <person name="Keeling P.J."/>
            <person name="Gray M.W."/>
            <person name="Grigoriev I.V."/>
            <person name="Archibald J.M."/>
        </authorList>
    </citation>
    <scope>NUCLEOTIDE SEQUENCE</scope>
    <source>
        <strain evidence="6 8">CCMP2712</strain>
    </source>
</reference>
<sequence length="3044" mass="329031">MAAYPHGSDERSSYVAAFRSLQASTKLIHDLAVKFHLLSGSRQMSSARKGSGFTRGIVYALMASSFLACDTTPVQWENIPPVGQSPAARYGHSMAVLHSAEGTPILYGGSRKKNGAEEILCDVWRLDSVGRFWSEVKPNRHNSSVCALDGTAHKDPGCRSGHTMISVGQAALMCGGYVSRSNESFSFYDPLRLDCWLLHFIPYPSWEQVSFEGSTPAARWGHSMSFDERTGHALLFGGVDSTGIHPMDDCWFVPITSAAASTLQWQRCQDVTGTYHPSARFGHGTVFHSDTQSFFVFGGFAHRDSAVLMDNSLWALIDFADKADVRWEEIFPNSKKPTGRGFHSMWLLNSQLFIHGGQGWGGQGTSSVFSDTWTFDVHTLLWSKFGSSESAPATSHMPVSVVFSSDAYGFGGLGAEGQETGRVCGWKKSPGENRLFASLGVSYGPSRLDDLWSLDLNDGRWTCQYGDDPSCQKPLPTLRPQARAFPSYASSGLVKLVHGGVLLNDKLCTAYPLRIANAEMVDDLWLFDSVAMLWSPIAQTAQRPQARAFSSMVSVSSLDGYRQPFAIVGGASALKCADNPSFCDVLQPMNDIWLLDAYSKSADDTRKMASFDGKDDVIQISLPSWCASAASLSLLHFDSWICFHVVDSSPMIVLEAYSNALPVFRLYIQRAQGGIFASLLLRPGKVETLVKTWGPIEDTIVGRWHHFCLTLRFGRIFSALHAEPDVGVAQAFLFIDGRNVGEAGRMFEKLDMKATLRLSTGISSIYIGGSRTAKEAEGYRSLQGDVDQFRLWWPSCPHSTDPSRCNPYAFLYPILRDGTRVPSAVDQTSGKRLSEADVEMRHVAYPVQQNMFNTVVASPHDSDVLVDIKFDDYTAQDGRHLINSAHGGPSLCSGSDLTAFCDGCPFQERCTFGNCGDFDLDCVQQGMKDLTRLDKYAQEEDCQCLDLVDCPTTIRNCKCPPNLHRTCKRCYEHARICEPGGELCFADGDMKYNNSCSSISCATPQTIHNLWCPADLCEEWECSCFDPLALSGLHASSVRVQNGVGICDSSCPAGLCIANNSQLAAASGLSNVNCCELIELEVAGGGEMCRRWETKNVSGKVKNFCKDTYFLYGTCEIERCCVACEVVAGVVPSSPSSQQGLVCSFSTSSSSQLSMDCNLSQEPASASANTIFLPLSHAEEENTSPSLLQHLQDSKQLTKPASSASGPQELSEMLVRSWRHGRSGEWAGSERDPEVRRLPEKLKGGASGVSVRDTCGQGFEWFPLLGCVCKNRVPFSFTASETSSVQGELNTLTFRVTFLVDVTNFDLPAVKVERNSSGTGEGGVLVLVLEGLTGTLTADTEELPVSCAASGPTLCRWNNQDADCNSLPCSGVQASLSASAGAGLGSWRRDVGTLTVVVTKDIWSSRADPRPFLELSFTVRNPPVSRAPVLPLLSICGVQHAISDSSGLLSSSKWIILGSAAVELIKEDETGSNCSVASVRSVGSQSNAISVLLLESSSSSASSFTSRLPQGTEVVTPTKSLIETVMQQGADSSLLLTVFVNSTARDRQGGCIQDSRNTLRVCLRGVTFLAQFSSSSALWLNTTAKELRAGSNESLQSLESSSSLLTALSSPPCCLLNGVAKSCGDKVCKPVHGGTLVLLGQDTFTRMPAVQLSSRPLLSSLSDLSSYLTAPPPYQPRKGWRQLCADGAQSCTSRTKKSNWFPVRFGHAVAMLDESKMLVYGGVGCGAWGGGGEICSSLSPLNDLWEFDLRKFFSGLPPMTAIAMSPQLSGLSFFTLLIFKVSEINVVVYGGEESSLLPLQVLLGVNPAANNRSFLTREFSLQSRAAKLHLSNTFPTSSGSAAACNSTHVFMFGGLVKNSLTSSVLISSLSSLLPETSTSILPVIADSPTPRAFAGVLSVDAAVLVMYGGEQDRKGLHQLWQLDLTSQTWRMLGLTSSNSSFGPRLLSAMSLFKLQASSSHAFIVHGGIKTSYEDGKTFMSGEGQEHQPTSDAMLFVETSEQSYSVTRLRLDMTGRQPAARCLHSMLTGRFVSSSNDLVLLGGVNREGKAMADMWYIESSEQRRFAKLVFVLDQLSPTTLLGAQTDLLMLINTCATVRAPAVTSSDLRVQLRGSTSTEVQLEVEEGQLLCLLQAWRDGEGWRESVAALERSLARPSWLRNASWSPVNGRASEFDAQALNGYIAYGLTGLGVNAYEFDVKVSCERSNMSARCLRGVCQQRNQSGGASPTVYCGNVSSPSACPQGLVCSLPRPRHGHQSVALAMDDKDVLLTFGGQESDLVTSQGWKLSNAVTSVSFSYNDATSVNLLTSCDLDLTCPPPRRDATVRIMDSEGGANGKLLVFGGMGCQSQECGQSGFQDFLAGRSSSSAVLYDDLWYLDLQDLTMECVTTGDCRAFLPWTKVEVAGSKPAARFAGGGIVDTSDNELYLFGGVTYEGSTFRELSDLNEFALADPFYKFCSATGQGLTGAVAGVTSKIFLQCQDSFRRPADGARFRVELVSAGSPSLTISPVGLGQGMYEGSYTPVKSGSYLLKIYVGRGGVQHQNLIEGYDKNPSNSIHEFELLGNRSNQNPFSLLVAAGTTDALVSTSSGSFLTLTTAGLASSFMLTAKDKHENLSPGGDSVSVIMILWDPARNVAVEPDLKPESAAVSDNSDGSYHVAYRITRAGAYRLSVSINGQEGMGSPFLLEVASSPADPLKSYVYGDFSSIRAGVSSSLFVQTRDGFGNAVRVDPAVAPAGSERISFEFCTSVGQQDESVTCEGGSLDLNVGITVEYGISPDGYSNNRSTGMPNYGLYRITYFPFNDGIVYPQVRHGVVYVKCMFDTSGLSVDNMIPSGQEADSCIAAILANETGAARRQSRVSPRRISSYHHDYFNVKVQATFTAPDSSKLRFWVSWGPALCAIVGCLLQCVYSLCTWKGRRNVAPLKPSHMSRRTSTASQPNHEKAADEEGFSVLRHLKDEGYLDDAEFVACSAGQGKEDSISIVKRFEAAQHEMVASLKQIARSHQPLNCLRHSHAQSVFVLPQSRRSSIEVQAEDGREMLEDKSFYS</sequence>
<feature type="repeat" description="Filamin" evidence="3">
    <location>
        <begin position="2457"/>
        <end position="2533"/>
    </location>
</feature>
<dbReference type="Gene3D" id="2.120.10.80">
    <property type="entry name" value="Kelch-type beta propeller"/>
    <property type="match status" value="6"/>
</dbReference>
<proteinExistence type="predicted"/>
<evidence type="ECO:0000313" key="6">
    <source>
        <dbReference type="EMBL" id="EKX46234.1"/>
    </source>
</evidence>
<dbReference type="RefSeq" id="XP_005833214.1">
    <property type="nucleotide sequence ID" value="XM_005833157.1"/>
</dbReference>
<dbReference type="eggNOG" id="KOG0379">
    <property type="taxonomic scope" value="Eukaryota"/>
</dbReference>
<gene>
    <name evidence="6" type="ORF">GUITHDRAFT_138345</name>
</gene>
<dbReference type="GeneID" id="17302869"/>
<dbReference type="PaxDb" id="55529-EKX46234"/>
<feature type="region of interest" description="Disordered" evidence="4">
    <location>
        <begin position="2921"/>
        <end position="2941"/>
    </location>
</feature>
<evidence type="ECO:0000256" key="3">
    <source>
        <dbReference type="PROSITE-ProRule" id="PRU00087"/>
    </source>
</evidence>
<keyword evidence="5" id="KW-0812">Transmembrane</keyword>
<dbReference type="OrthoDB" id="10250130at2759"/>
<keyword evidence="5" id="KW-1133">Transmembrane helix</keyword>
<protein>
    <submittedName>
        <fullName evidence="6 7">Uncharacterized protein</fullName>
    </submittedName>
</protein>
<dbReference type="Pfam" id="PF24681">
    <property type="entry name" value="Kelch_KLHDC2_KLHL20_DRC7"/>
    <property type="match status" value="1"/>
</dbReference>
<dbReference type="InterPro" id="IPR011043">
    <property type="entry name" value="Gal_Oxase/kelch_b-propeller"/>
</dbReference>
<dbReference type="SUPFAM" id="SSF50965">
    <property type="entry name" value="Galactose oxidase, central domain"/>
    <property type="match status" value="1"/>
</dbReference>